<reference evidence="2" key="2">
    <citation type="submission" date="2019-01" db="UniProtKB">
        <authorList>
            <consortium name="EnsemblPlants"/>
        </authorList>
    </citation>
    <scope>IDENTIFICATION</scope>
    <source>
        <strain evidence="2">cv. Heinz 1706</strain>
    </source>
</reference>
<evidence type="ECO:0000313" key="3">
    <source>
        <dbReference type="Proteomes" id="UP000004994"/>
    </source>
</evidence>
<dbReference type="EnsemblPlants" id="Solyc01g108975.1.1">
    <property type="protein sequence ID" value="Solyc01g108975.1.1"/>
    <property type="gene ID" value="Solyc01g108975.1"/>
</dbReference>
<feature type="region of interest" description="Disordered" evidence="1">
    <location>
        <begin position="1"/>
        <end position="39"/>
    </location>
</feature>
<organism evidence="2">
    <name type="scientific">Solanum lycopersicum</name>
    <name type="common">Tomato</name>
    <name type="synonym">Lycopersicon esculentum</name>
    <dbReference type="NCBI Taxonomy" id="4081"/>
    <lineage>
        <taxon>Eukaryota</taxon>
        <taxon>Viridiplantae</taxon>
        <taxon>Streptophyta</taxon>
        <taxon>Embryophyta</taxon>
        <taxon>Tracheophyta</taxon>
        <taxon>Spermatophyta</taxon>
        <taxon>Magnoliopsida</taxon>
        <taxon>eudicotyledons</taxon>
        <taxon>Gunneridae</taxon>
        <taxon>Pentapetalae</taxon>
        <taxon>asterids</taxon>
        <taxon>lamiids</taxon>
        <taxon>Solanales</taxon>
        <taxon>Solanaceae</taxon>
        <taxon>Solanoideae</taxon>
        <taxon>Solaneae</taxon>
        <taxon>Solanum</taxon>
        <taxon>Solanum subgen. Lycopersicon</taxon>
    </lineage>
</organism>
<evidence type="ECO:0000313" key="2">
    <source>
        <dbReference type="EnsemblPlants" id="Solyc01g108975.1.1"/>
    </source>
</evidence>
<feature type="compositionally biased region" description="Basic and acidic residues" evidence="1">
    <location>
        <begin position="1"/>
        <end position="30"/>
    </location>
</feature>
<reference evidence="2" key="1">
    <citation type="journal article" date="2012" name="Nature">
        <title>The tomato genome sequence provides insights into fleshy fruit evolution.</title>
        <authorList>
            <consortium name="Tomato Genome Consortium"/>
        </authorList>
    </citation>
    <scope>NUCLEOTIDE SEQUENCE [LARGE SCALE GENOMIC DNA]</scope>
    <source>
        <strain evidence="2">cv. Heinz 1706</strain>
    </source>
</reference>
<evidence type="ECO:0000256" key="1">
    <source>
        <dbReference type="SAM" id="MobiDB-lite"/>
    </source>
</evidence>
<dbReference type="InParanoid" id="A0A3Q7EUF6"/>
<accession>A0A3Q7EUF6</accession>
<dbReference type="PaxDb" id="4081-Solyc01g109000.1.1"/>
<protein>
    <submittedName>
        <fullName evidence="2">Uncharacterized protein</fullName>
    </submittedName>
</protein>
<proteinExistence type="predicted"/>
<name>A0A3Q7EUF6_SOLLC</name>
<dbReference type="Gramene" id="Solyc01g108975.1.1">
    <property type="protein sequence ID" value="Solyc01g108975.1.1"/>
    <property type="gene ID" value="Solyc01g108975.1"/>
</dbReference>
<dbReference type="AlphaFoldDB" id="A0A3Q7EUF6"/>
<keyword evidence="3" id="KW-1185">Reference proteome</keyword>
<sequence>MELKCDNKKEEVNVEHRQSIEPKEKNKTRDNNNISFDDDSTDNYMLDVEKLLLASKDASKNEKSTGN</sequence>
<dbReference type="Proteomes" id="UP000004994">
    <property type="component" value="Chromosome 1"/>
</dbReference>